<keyword evidence="7" id="KW-0406">Ion transport</keyword>
<feature type="transmembrane region" description="Helical" evidence="10">
    <location>
        <begin position="131"/>
        <end position="154"/>
    </location>
</feature>
<dbReference type="PANTHER" id="PTHR11562:SF17">
    <property type="entry name" value="RE54080P-RELATED"/>
    <property type="match status" value="1"/>
</dbReference>
<dbReference type="InterPro" id="IPR027469">
    <property type="entry name" value="Cation_efflux_TMD_sf"/>
</dbReference>
<reference evidence="13" key="1">
    <citation type="submission" date="2021-04" db="EMBL/GenBank/DDBJ databases">
        <authorList>
            <person name="Zhang D.-C."/>
        </authorList>
    </citation>
    <scope>NUCLEOTIDE SEQUENCE</scope>
    <source>
        <strain evidence="13">CGMCC 1.15697</strain>
    </source>
</reference>
<keyword evidence="5" id="KW-0864">Zinc transport</keyword>
<keyword evidence="3" id="KW-0813">Transport</keyword>
<sequence>MPHEGHAHGHHDHQHHHHHVDPDAMGDRKLHLAVAANIVLTVGQVAGGLAAGSLALVADALHNFSDAAALLLAVVARRIGRKPADPARSFGYRRAELIAALINLTVLVVLGLFLVNEAVWRLIEPEPIEGWIVVIVAGVALAVDVATACLTFALARTSINIKAAFVHNLADAAASLAVILGGGLILLFGWVWIDAVLTLAIAVYVLWHGLALMPGTIHILMEGTPRHIDRRAVIDAMAAVSGVEAVHHIHIWWLDEARVALEAHVVIDDAMVAGGDLARLEAIKADLKHLLAERFDIAHSTLEFERHGIACA</sequence>
<organism evidence="13 14">
    <name type="scientific">Marivibrio halodurans</name>
    <dbReference type="NCBI Taxonomy" id="2039722"/>
    <lineage>
        <taxon>Bacteria</taxon>
        <taxon>Pseudomonadati</taxon>
        <taxon>Pseudomonadota</taxon>
        <taxon>Alphaproteobacteria</taxon>
        <taxon>Rhodospirillales</taxon>
        <taxon>Rhodospirillaceae</taxon>
        <taxon>Marivibrio</taxon>
    </lineage>
</organism>
<dbReference type="InterPro" id="IPR027470">
    <property type="entry name" value="Cation_efflux_CTD"/>
</dbReference>
<dbReference type="Pfam" id="PF16916">
    <property type="entry name" value="ZT_dimer"/>
    <property type="match status" value="1"/>
</dbReference>
<comment type="caution">
    <text evidence="13">The sequence shown here is derived from an EMBL/GenBank/DDBJ whole genome shotgun (WGS) entry which is preliminary data.</text>
</comment>
<comment type="similarity">
    <text evidence="2">Belongs to the cation diffusion facilitator (CDF) transporter (TC 2.A.4) family. SLC30A subfamily.</text>
</comment>
<evidence type="ECO:0000256" key="7">
    <source>
        <dbReference type="ARBA" id="ARBA00023065"/>
    </source>
</evidence>
<keyword evidence="6 10" id="KW-1133">Transmembrane helix</keyword>
<dbReference type="PANTHER" id="PTHR11562">
    <property type="entry name" value="CATION EFFLUX PROTEIN/ ZINC TRANSPORTER"/>
    <property type="match status" value="1"/>
</dbReference>
<keyword evidence="4 10" id="KW-0812">Transmembrane</keyword>
<proteinExistence type="inferred from homology"/>
<dbReference type="Gene3D" id="1.20.1510.10">
    <property type="entry name" value="Cation efflux protein transmembrane domain"/>
    <property type="match status" value="1"/>
</dbReference>
<evidence type="ECO:0000256" key="6">
    <source>
        <dbReference type="ARBA" id="ARBA00022989"/>
    </source>
</evidence>
<keyword evidence="5" id="KW-0862">Zinc</keyword>
<feature type="transmembrane region" description="Helical" evidence="10">
    <location>
        <begin position="174"/>
        <end position="193"/>
    </location>
</feature>
<evidence type="ECO:0000259" key="12">
    <source>
        <dbReference type="Pfam" id="PF16916"/>
    </source>
</evidence>
<feature type="transmembrane region" description="Helical" evidence="10">
    <location>
        <begin position="97"/>
        <end position="119"/>
    </location>
</feature>
<gene>
    <name evidence="13" type="ORF">KAJ83_00395</name>
</gene>
<dbReference type="SUPFAM" id="SSF161111">
    <property type="entry name" value="Cation efflux protein transmembrane domain-like"/>
    <property type="match status" value="1"/>
</dbReference>
<feature type="compositionally biased region" description="Basic residues" evidence="9">
    <location>
        <begin position="8"/>
        <end position="19"/>
    </location>
</feature>
<dbReference type="InterPro" id="IPR002524">
    <property type="entry name" value="Cation_efflux"/>
</dbReference>
<dbReference type="EMBL" id="JAGMWN010000001">
    <property type="protein sequence ID" value="MBP5855452.1"/>
    <property type="molecule type" value="Genomic_DNA"/>
</dbReference>
<feature type="region of interest" description="Disordered" evidence="9">
    <location>
        <begin position="1"/>
        <end position="23"/>
    </location>
</feature>
<protein>
    <submittedName>
        <fullName evidence="13">Cation transporter</fullName>
    </submittedName>
</protein>
<feature type="transmembrane region" description="Helical" evidence="10">
    <location>
        <begin position="199"/>
        <end position="221"/>
    </location>
</feature>
<evidence type="ECO:0000256" key="9">
    <source>
        <dbReference type="SAM" id="MobiDB-lite"/>
    </source>
</evidence>
<feature type="transmembrane region" description="Helical" evidence="10">
    <location>
        <begin position="32"/>
        <end position="54"/>
    </location>
</feature>
<name>A0A8J7RVH2_9PROT</name>
<dbReference type="Proteomes" id="UP000672602">
    <property type="component" value="Unassembled WGS sequence"/>
</dbReference>
<evidence type="ECO:0000313" key="14">
    <source>
        <dbReference type="Proteomes" id="UP000672602"/>
    </source>
</evidence>
<evidence type="ECO:0000256" key="8">
    <source>
        <dbReference type="ARBA" id="ARBA00023136"/>
    </source>
</evidence>
<evidence type="ECO:0000256" key="10">
    <source>
        <dbReference type="SAM" id="Phobius"/>
    </source>
</evidence>
<keyword evidence="8 10" id="KW-0472">Membrane</keyword>
<evidence type="ECO:0000259" key="11">
    <source>
        <dbReference type="Pfam" id="PF01545"/>
    </source>
</evidence>
<comment type="subcellular location">
    <subcellularLocation>
        <location evidence="1">Membrane</location>
        <topology evidence="1">Multi-pass membrane protein</topology>
    </subcellularLocation>
</comment>
<feature type="domain" description="Cation efflux protein transmembrane" evidence="11">
    <location>
        <begin position="31"/>
        <end position="220"/>
    </location>
</feature>
<dbReference type="SUPFAM" id="SSF160240">
    <property type="entry name" value="Cation efflux protein cytoplasmic domain-like"/>
    <property type="match status" value="1"/>
</dbReference>
<evidence type="ECO:0000256" key="2">
    <source>
        <dbReference type="ARBA" id="ARBA00008873"/>
    </source>
</evidence>
<dbReference type="InterPro" id="IPR058533">
    <property type="entry name" value="Cation_efflux_TM"/>
</dbReference>
<feature type="domain" description="Cation efflux protein cytoplasmic" evidence="12">
    <location>
        <begin position="225"/>
        <end position="305"/>
    </location>
</feature>
<dbReference type="AlphaFoldDB" id="A0A8J7RVH2"/>
<keyword evidence="14" id="KW-1185">Reference proteome</keyword>
<dbReference type="InterPro" id="IPR050681">
    <property type="entry name" value="CDF/SLC30A"/>
</dbReference>
<accession>A0A8J7RVH2</accession>
<dbReference type="GO" id="GO:0005385">
    <property type="term" value="F:zinc ion transmembrane transporter activity"/>
    <property type="evidence" value="ECO:0007669"/>
    <property type="project" value="TreeGrafter"/>
</dbReference>
<dbReference type="NCBIfam" id="TIGR01297">
    <property type="entry name" value="CDF"/>
    <property type="match status" value="1"/>
</dbReference>
<evidence type="ECO:0000256" key="5">
    <source>
        <dbReference type="ARBA" id="ARBA00022906"/>
    </source>
</evidence>
<dbReference type="Pfam" id="PF01545">
    <property type="entry name" value="Cation_efflux"/>
    <property type="match status" value="1"/>
</dbReference>
<evidence type="ECO:0000256" key="4">
    <source>
        <dbReference type="ARBA" id="ARBA00022692"/>
    </source>
</evidence>
<evidence type="ECO:0000256" key="1">
    <source>
        <dbReference type="ARBA" id="ARBA00004141"/>
    </source>
</evidence>
<dbReference type="RefSeq" id="WP_210680040.1">
    <property type="nucleotide sequence ID" value="NZ_JAGMWN010000001.1"/>
</dbReference>
<evidence type="ECO:0000313" key="13">
    <source>
        <dbReference type="EMBL" id="MBP5855452.1"/>
    </source>
</evidence>
<evidence type="ECO:0000256" key="3">
    <source>
        <dbReference type="ARBA" id="ARBA00022448"/>
    </source>
</evidence>
<dbReference type="InterPro" id="IPR036837">
    <property type="entry name" value="Cation_efflux_CTD_sf"/>
</dbReference>
<dbReference type="GO" id="GO:0005886">
    <property type="term" value="C:plasma membrane"/>
    <property type="evidence" value="ECO:0007669"/>
    <property type="project" value="TreeGrafter"/>
</dbReference>